<reference evidence="1" key="1">
    <citation type="journal article" date="2019" name="bioRxiv">
        <title>The Genome of the Zebra Mussel, Dreissena polymorpha: A Resource for Invasive Species Research.</title>
        <authorList>
            <person name="McCartney M.A."/>
            <person name="Auch B."/>
            <person name="Kono T."/>
            <person name="Mallez S."/>
            <person name="Zhang Y."/>
            <person name="Obille A."/>
            <person name="Becker A."/>
            <person name="Abrahante J.E."/>
            <person name="Garbe J."/>
            <person name="Badalamenti J.P."/>
            <person name="Herman A."/>
            <person name="Mangelson H."/>
            <person name="Liachko I."/>
            <person name="Sullivan S."/>
            <person name="Sone E.D."/>
            <person name="Koren S."/>
            <person name="Silverstein K.A.T."/>
            <person name="Beckman K.B."/>
            <person name="Gohl D.M."/>
        </authorList>
    </citation>
    <scope>NUCLEOTIDE SEQUENCE</scope>
    <source>
        <strain evidence="1">Duluth1</strain>
        <tissue evidence="1">Whole animal</tissue>
    </source>
</reference>
<dbReference type="Proteomes" id="UP000828390">
    <property type="component" value="Unassembled WGS sequence"/>
</dbReference>
<dbReference type="AlphaFoldDB" id="A0A9D4IFX8"/>
<dbReference type="EMBL" id="JAIWYP010000009">
    <property type="protein sequence ID" value="KAH3773946.1"/>
    <property type="molecule type" value="Genomic_DNA"/>
</dbReference>
<keyword evidence="2" id="KW-1185">Reference proteome</keyword>
<evidence type="ECO:0000313" key="2">
    <source>
        <dbReference type="Proteomes" id="UP000828390"/>
    </source>
</evidence>
<protein>
    <submittedName>
        <fullName evidence="1">Uncharacterized protein</fullName>
    </submittedName>
</protein>
<proteinExistence type="predicted"/>
<comment type="caution">
    <text evidence="1">The sequence shown here is derived from an EMBL/GenBank/DDBJ whole genome shotgun (WGS) entry which is preliminary data.</text>
</comment>
<evidence type="ECO:0000313" key="1">
    <source>
        <dbReference type="EMBL" id="KAH3773946.1"/>
    </source>
</evidence>
<sequence>MLLCNWRDYGRWMYSPSSTDNVSGKPDVHRKTVRKVSDITTLETHDFSELFKTPPHENDSTAAATCLTIGC</sequence>
<organism evidence="1 2">
    <name type="scientific">Dreissena polymorpha</name>
    <name type="common">Zebra mussel</name>
    <name type="synonym">Mytilus polymorpha</name>
    <dbReference type="NCBI Taxonomy" id="45954"/>
    <lineage>
        <taxon>Eukaryota</taxon>
        <taxon>Metazoa</taxon>
        <taxon>Spiralia</taxon>
        <taxon>Lophotrochozoa</taxon>
        <taxon>Mollusca</taxon>
        <taxon>Bivalvia</taxon>
        <taxon>Autobranchia</taxon>
        <taxon>Heteroconchia</taxon>
        <taxon>Euheterodonta</taxon>
        <taxon>Imparidentia</taxon>
        <taxon>Neoheterodontei</taxon>
        <taxon>Myida</taxon>
        <taxon>Dreissenoidea</taxon>
        <taxon>Dreissenidae</taxon>
        <taxon>Dreissena</taxon>
    </lineage>
</organism>
<name>A0A9D4IFX8_DREPO</name>
<reference evidence="1" key="2">
    <citation type="submission" date="2020-11" db="EMBL/GenBank/DDBJ databases">
        <authorList>
            <person name="McCartney M.A."/>
            <person name="Auch B."/>
            <person name="Kono T."/>
            <person name="Mallez S."/>
            <person name="Becker A."/>
            <person name="Gohl D.M."/>
            <person name="Silverstein K.A.T."/>
            <person name="Koren S."/>
            <person name="Bechman K.B."/>
            <person name="Herman A."/>
            <person name="Abrahante J.E."/>
            <person name="Garbe J."/>
        </authorList>
    </citation>
    <scope>NUCLEOTIDE SEQUENCE</scope>
    <source>
        <strain evidence="1">Duluth1</strain>
        <tissue evidence="1">Whole animal</tissue>
    </source>
</reference>
<accession>A0A9D4IFX8</accession>
<gene>
    <name evidence="1" type="ORF">DPMN_175317</name>
</gene>